<organism evidence="5 6">
    <name type="scientific">Paracholeplasma vituli</name>
    <dbReference type="NCBI Taxonomy" id="69473"/>
    <lineage>
        <taxon>Bacteria</taxon>
        <taxon>Bacillati</taxon>
        <taxon>Mycoplasmatota</taxon>
        <taxon>Mollicutes</taxon>
        <taxon>Acholeplasmatales</taxon>
        <taxon>Acholeplasmataceae</taxon>
        <taxon>Paracholeplasma</taxon>
    </lineage>
</organism>
<dbReference type="PROSITE" id="PS00063">
    <property type="entry name" value="ALDOKETO_REDUCTASE_3"/>
    <property type="match status" value="1"/>
</dbReference>
<evidence type="ECO:0000313" key="5">
    <source>
        <dbReference type="EMBL" id="MCU0104947.1"/>
    </source>
</evidence>
<accession>A0ABT2PYZ4</accession>
<evidence type="ECO:0000256" key="1">
    <source>
        <dbReference type="ARBA" id="ARBA00007905"/>
    </source>
</evidence>
<dbReference type="PANTHER" id="PTHR43827:SF3">
    <property type="entry name" value="NADP-DEPENDENT OXIDOREDUCTASE DOMAIN-CONTAINING PROTEIN"/>
    <property type="match status" value="1"/>
</dbReference>
<name>A0ABT2PYZ4_9MOLU</name>
<reference evidence="6" key="1">
    <citation type="submission" date="2023-07" db="EMBL/GenBank/DDBJ databases">
        <title>Novel Mycoplasma species identified in domestic and wild animals.</title>
        <authorList>
            <person name="Volokhov D.V."/>
            <person name="Furtak V.A."/>
            <person name="Zagorodnyaya T.A."/>
        </authorList>
    </citation>
    <scope>NUCLEOTIDE SEQUENCE [LARGE SCALE GENOMIC DNA]</scope>
    <source>
        <strain evidence="6">92-19</strain>
    </source>
</reference>
<comment type="similarity">
    <text evidence="1">Belongs to the aldo/keto reductase family.</text>
</comment>
<dbReference type="PROSITE" id="PS00062">
    <property type="entry name" value="ALDOKETO_REDUCTASE_2"/>
    <property type="match status" value="1"/>
</dbReference>
<dbReference type="SUPFAM" id="SSF51430">
    <property type="entry name" value="NAD(P)-linked oxidoreductase"/>
    <property type="match status" value="1"/>
</dbReference>
<dbReference type="InterPro" id="IPR036812">
    <property type="entry name" value="NAD(P)_OxRdtase_dom_sf"/>
</dbReference>
<keyword evidence="3" id="KW-0560">Oxidoreductase</keyword>
<dbReference type="PRINTS" id="PR00069">
    <property type="entry name" value="ALDKETRDTASE"/>
</dbReference>
<dbReference type="InterPro" id="IPR018170">
    <property type="entry name" value="Aldo/ket_reductase_CS"/>
</dbReference>
<dbReference type="Proteomes" id="UP001209076">
    <property type="component" value="Unassembled WGS sequence"/>
</dbReference>
<evidence type="ECO:0000256" key="2">
    <source>
        <dbReference type="ARBA" id="ARBA00022857"/>
    </source>
</evidence>
<protein>
    <submittedName>
        <fullName evidence="5">Aldo/keto reductase</fullName>
    </submittedName>
</protein>
<dbReference type="PROSITE" id="PS00798">
    <property type="entry name" value="ALDOKETO_REDUCTASE_1"/>
    <property type="match status" value="1"/>
</dbReference>
<dbReference type="EMBL" id="JAOEGN010000007">
    <property type="protein sequence ID" value="MCU0104947.1"/>
    <property type="molecule type" value="Genomic_DNA"/>
</dbReference>
<evidence type="ECO:0000313" key="6">
    <source>
        <dbReference type="Proteomes" id="UP001209076"/>
    </source>
</evidence>
<evidence type="ECO:0000256" key="3">
    <source>
        <dbReference type="ARBA" id="ARBA00023002"/>
    </source>
</evidence>
<dbReference type="CDD" id="cd19071">
    <property type="entry name" value="AKR_AKR1-5-like"/>
    <property type="match status" value="1"/>
</dbReference>
<evidence type="ECO:0000259" key="4">
    <source>
        <dbReference type="Pfam" id="PF00248"/>
    </source>
</evidence>
<sequence>MKVINQAVVLKNGVKLPKIGLGTWQVKDGDECYHSVLAALKNGYRHIDTAEGYQNEESVGRAVRDSGLKREDVFVTSKLESHIKTYQGALDAFEKTLKALQFEYLDLFLIHAPWPWSEIGKDCSSGNVEAWKAMESLYRAGKIRAIGVSNFDPSHIENILKHCEIIPHVNQIGYFIGLDQQKTLDYCASKGIVVEAYSPLGIGYLLSNPIIGEVAKKYQVSPAQICIRYCLEKNTVPLPKSTHEARIIQNTQVDFEIKPEDMKVLEAIKGDPRRWN</sequence>
<dbReference type="PANTHER" id="PTHR43827">
    <property type="entry name" value="2,5-DIKETO-D-GLUCONIC ACID REDUCTASE"/>
    <property type="match status" value="1"/>
</dbReference>
<dbReference type="Pfam" id="PF00248">
    <property type="entry name" value="Aldo_ket_red"/>
    <property type="match status" value="1"/>
</dbReference>
<dbReference type="Gene3D" id="3.20.20.100">
    <property type="entry name" value="NADP-dependent oxidoreductase domain"/>
    <property type="match status" value="1"/>
</dbReference>
<dbReference type="RefSeq" id="WP_262096206.1">
    <property type="nucleotide sequence ID" value="NZ_JAOEGN010000007.1"/>
</dbReference>
<dbReference type="InterPro" id="IPR020471">
    <property type="entry name" value="AKR"/>
</dbReference>
<keyword evidence="2" id="KW-0521">NADP</keyword>
<gene>
    <name evidence="5" type="ORF">N7603_04680</name>
</gene>
<dbReference type="InterPro" id="IPR023210">
    <property type="entry name" value="NADP_OxRdtase_dom"/>
</dbReference>
<feature type="domain" description="NADP-dependent oxidoreductase" evidence="4">
    <location>
        <begin position="18"/>
        <end position="268"/>
    </location>
</feature>
<keyword evidence="6" id="KW-1185">Reference proteome</keyword>
<proteinExistence type="inferred from homology"/>
<comment type="caution">
    <text evidence="5">The sequence shown here is derived from an EMBL/GenBank/DDBJ whole genome shotgun (WGS) entry which is preliminary data.</text>
</comment>
<dbReference type="PIRSF" id="PIRSF000097">
    <property type="entry name" value="AKR"/>
    <property type="match status" value="1"/>
</dbReference>